<proteinExistence type="inferred from homology"/>
<dbReference type="PANTHER" id="PTHR19332">
    <property type="entry name" value="PEROXISOMAL MEMBRANE PROTEIN PEX13"/>
    <property type="match status" value="1"/>
</dbReference>
<comment type="subcellular location">
    <subcellularLocation>
        <location evidence="8">Peroxisome membrane</location>
    </subcellularLocation>
</comment>
<evidence type="ECO:0000313" key="10">
    <source>
        <dbReference type="EMBL" id="KAJ4956639.1"/>
    </source>
</evidence>
<feature type="compositionally biased region" description="Polar residues" evidence="9">
    <location>
        <begin position="1"/>
        <end position="10"/>
    </location>
</feature>
<name>A0A9Q0GZW9_9MAGN</name>
<keyword evidence="5" id="KW-0472">Membrane</keyword>
<keyword evidence="6" id="KW-0576">Peroxisome</keyword>
<evidence type="ECO:0000256" key="7">
    <source>
        <dbReference type="ARBA" id="ARBA00029693"/>
    </source>
</evidence>
<evidence type="ECO:0000256" key="6">
    <source>
        <dbReference type="ARBA" id="ARBA00023140"/>
    </source>
</evidence>
<feature type="region of interest" description="Disordered" evidence="9">
    <location>
        <begin position="1"/>
        <end position="75"/>
    </location>
</feature>
<evidence type="ECO:0000256" key="4">
    <source>
        <dbReference type="ARBA" id="ARBA00023010"/>
    </source>
</evidence>
<dbReference type="InterPro" id="IPR035463">
    <property type="entry name" value="Pex13"/>
</dbReference>
<evidence type="ECO:0000256" key="9">
    <source>
        <dbReference type="SAM" id="MobiDB-lite"/>
    </source>
</evidence>
<dbReference type="EMBL" id="JAMYWD010000011">
    <property type="protein sequence ID" value="KAJ4956639.1"/>
    <property type="molecule type" value="Genomic_DNA"/>
</dbReference>
<keyword evidence="3" id="KW-0653">Protein transport</keyword>
<organism evidence="10 11">
    <name type="scientific">Protea cynaroides</name>
    <dbReference type="NCBI Taxonomy" id="273540"/>
    <lineage>
        <taxon>Eukaryota</taxon>
        <taxon>Viridiplantae</taxon>
        <taxon>Streptophyta</taxon>
        <taxon>Embryophyta</taxon>
        <taxon>Tracheophyta</taxon>
        <taxon>Spermatophyta</taxon>
        <taxon>Magnoliopsida</taxon>
        <taxon>Proteales</taxon>
        <taxon>Proteaceae</taxon>
        <taxon>Protea</taxon>
    </lineage>
</organism>
<keyword evidence="11" id="KW-1185">Reference proteome</keyword>
<dbReference type="GO" id="GO:0016560">
    <property type="term" value="P:protein import into peroxisome matrix, docking"/>
    <property type="evidence" value="ECO:0007669"/>
    <property type="project" value="InterPro"/>
</dbReference>
<dbReference type="PANTHER" id="PTHR19332:SF1">
    <property type="entry name" value="PEROXISOMAL MEMBRANE PROTEIN PEX13"/>
    <property type="match status" value="1"/>
</dbReference>
<feature type="region of interest" description="Disordered" evidence="9">
    <location>
        <begin position="256"/>
        <end position="291"/>
    </location>
</feature>
<accession>A0A9Q0GZW9</accession>
<sequence>MEPKTQQGANSPPPKPWERAGTSSGPAPFKPPTPGSTSDVVEASGTSKPGEVVLTADGNTTVNRNTLGRPVPTRPWEQNYGSSYGAGASPYGGYNSGLNYNSGYGSGAYGSYGGIGAGGAYGGGMYGNSMYRGGYGGGGGGLYGGSGMYGGGTYNNGFGGPMGGYGMGMGGPFGDQDPNNPFGAPSSPPGFWISFLRVMQGVVTWFGRISVLIDQNTQAFHFFMSALLQLFDRSGMLYGELARFVLRLLGIRTKPKKVHPPGSQGLPGPHNPHGGQNYIEGPKSAPTGSWDNVWMDDASK</sequence>
<dbReference type="GO" id="GO:0005778">
    <property type="term" value="C:peroxisomal membrane"/>
    <property type="evidence" value="ECO:0007669"/>
    <property type="project" value="UniProtKB-SubCell"/>
</dbReference>
<protein>
    <recommendedName>
        <fullName evidence="7">Peroxin-13</fullName>
    </recommendedName>
</protein>
<evidence type="ECO:0000256" key="3">
    <source>
        <dbReference type="ARBA" id="ARBA00022927"/>
    </source>
</evidence>
<dbReference type="AlphaFoldDB" id="A0A9Q0GZW9"/>
<gene>
    <name evidence="10" type="ORF">NE237_013422</name>
</gene>
<keyword evidence="2" id="KW-0813">Transport</keyword>
<dbReference type="GO" id="GO:1990429">
    <property type="term" value="C:peroxisomal importomer complex"/>
    <property type="evidence" value="ECO:0007669"/>
    <property type="project" value="TreeGrafter"/>
</dbReference>
<feature type="compositionally biased region" description="Polar residues" evidence="9">
    <location>
        <begin position="57"/>
        <end position="66"/>
    </location>
</feature>
<evidence type="ECO:0000256" key="2">
    <source>
        <dbReference type="ARBA" id="ARBA00022448"/>
    </source>
</evidence>
<feature type="compositionally biased region" description="Polar residues" evidence="9">
    <location>
        <begin position="35"/>
        <end position="47"/>
    </location>
</feature>
<dbReference type="Proteomes" id="UP001141806">
    <property type="component" value="Unassembled WGS sequence"/>
</dbReference>
<keyword evidence="4" id="KW-0811">Translocation</keyword>
<dbReference type="OrthoDB" id="514567at2759"/>
<evidence type="ECO:0000256" key="1">
    <source>
        <dbReference type="ARBA" id="ARBA00006033"/>
    </source>
</evidence>
<evidence type="ECO:0000256" key="5">
    <source>
        <dbReference type="ARBA" id="ARBA00023136"/>
    </source>
</evidence>
<comment type="similarity">
    <text evidence="1">Belongs to the peroxin-13 family.</text>
</comment>
<reference evidence="10" key="1">
    <citation type="journal article" date="2023" name="Plant J.">
        <title>The genome of the king protea, Protea cynaroides.</title>
        <authorList>
            <person name="Chang J."/>
            <person name="Duong T.A."/>
            <person name="Schoeman C."/>
            <person name="Ma X."/>
            <person name="Roodt D."/>
            <person name="Barker N."/>
            <person name="Li Z."/>
            <person name="Van de Peer Y."/>
            <person name="Mizrachi E."/>
        </authorList>
    </citation>
    <scope>NUCLEOTIDE SEQUENCE</scope>
    <source>
        <tissue evidence="10">Young leaves</tissue>
    </source>
</reference>
<evidence type="ECO:0000256" key="8">
    <source>
        <dbReference type="ARBA" id="ARBA00046271"/>
    </source>
</evidence>
<evidence type="ECO:0000313" key="11">
    <source>
        <dbReference type="Proteomes" id="UP001141806"/>
    </source>
</evidence>
<comment type="caution">
    <text evidence="10">The sequence shown here is derived from an EMBL/GenBank/DDBJ whole genome shotgun (WGS) entry which is preliminary data.</text>
</comment>